<evidence type="ECO:0000256" key="2">
    <source>
        <dbReference type="ARBA" id="ARBA00011255"/>
    </source>
</evidence>
<dbReference type="PANTHER" id="PTHR30288">
    <property type="entry name" value="FLAGELLAR CAP/ASSEMBLY PROTEIN FLID"/>
    <property type="match status" value="1"/>
</dbReference>
<evidence type="ECO:0000256" key="1">
    <source>
        <dbReference type="ARBA" id="ARBA00009764"/>
    </source>
</evidence>
<name>A0ABX9PYS6_9GAMM</name>
<dbReference type="Proteomes" id="UP000284853">
    <property type="component" value="Unassembled WGS sequence"/>
</dbReference>
<dbReference type="Pfam" id="PF02465">
    <property type="entry name" value="FliD_N"/>
    <property type="match status" value="1"/>
</dbReference>
<gene>
    <name evidence="10" type="ORF">CKQ54_15705</name>
</gene>
<dbReference type="Pfam" id="PF07195">
    <property type="entry name" value="FliD_C"/>
    <property type="match status" value="1"/>
</dbReference>
<proteinExistence type="inferred from homology"/>
<comment type="subunit">
    <text evidence="2 7">Homopentamer.</text>
</comment>
<protein>
    <recommendedName>
        <fullName evidence="3 7">Flagellar hook-associated protein 2</fullName>
        <shortName evidence="7">HAP2</shortName>
    </recommendedName>
    <alternativeName>
        <fullName evidence="7">Flagellar cap protein</fullName>
    </alternativeName>
</protein>
<keyword evidence="11" id="KW-1185">Reference proteome</keyword>
<dbReference type="PANTHER" id="PTHR30288:SF0">
    <property type="entry name" value="FLAGELLAR HOOK-ASSOCIATED PROTEIN 2"/>
    <property type="match status" value="1"/>
</dbReference>
<organism evidence="10 11">
    <name type="scientific">Rahnella variigena</name>
    <dbReference type="NCBI Taxonomy" id="574964"/>
    <lineage>
        <taxon>Bacteria</taxon>
        <taxon>Pseudomonadati</taxon>
        <taxon>Pseudomonadota</taxon>
        <taxon>Gammaproteobacteria</taxon>
        <taxon>Enterobacterales</taxon>
        <taxon>Yersiniaceae</taxon>
        <taxon>Rahnella</taxon>
    </lineage>
</organism>
<comment type="subcellular location">
    <subcellularLocation>
        <location evidence="7">Secreted</location>
    </subcellularLocation>
    <subcellularLocation>
        <location evidence="7">Bacterial flagellum</location>
    </subcellularLocation>
</comment>
<comment type="similarity">
    <text evidence="1 7">Belongs to the FliD family.</text>
</comment>
<dbReference type="InterPro" id="IPR040026">
    <property type="entry name" value="FliD"/>
</dbReference>
<dbReference type="RefSeq" id="WP_120163026.1">
    <property type="nucleotide sequence ID" value="NZ_NSDJ01000001.1"/>
</dbReference>
<dbReference type="InterPro" id="IPR010809">
    <property type="entry name" value="FliD_C"/>
</dbReference>
<keyword evidence="10" id="KW-0966">Cell projection</keyword>
<dbReference type="GeneID" id="302710253"/>
<keyword evidence="10" id="KW-0969">Cilium</keyword>
<reference evidence="10 11" key="1">
    <citation type="submission" date="2017-08" db="EMBL/GenBank/DDBJ databases">
        <title>Comparative genomics of bacteria isolated from necrotic lesions of AOD affected trees.</title>
        <authorList>
            <person name="Doonan J."/>
            <person name="Denman S."/>
            <person name="Mcdonald J.E."/>
        </authorList>
    </citation>
    <scope>NUCLEOTIDE SEQUENCE [LARGE SCALE GENOMIC DNA]</scope>
    <source>
        <strain evidence="10 11">CIP 105588</strain>
    </source>
</reference>
<evidence type="ECO:0000313" key="11">
    <source>
        <dbReference type="Proteomes" id="UP000284853"/>
    </source>
</evidence>
<feature type="domain" description="Flagellar hook-associated protein 2 C-terminal" evidence="9">
    <location>
        <begin position="226"/>
        <end position="457"/>
    </location>
</feature>
<feature type="domain" description="Flagellar hook-associated protein 2 N-terminal" evidence="8">
    <location>
        <begin position="11"/>
        <end position="107"/>
    </location>
</feature>
<dbReference type="NCBIfam" id="NF005955">
    <property type="entry name" value="PRK08032.1"/>
    <property type="match status" value="1"/>
</dbReference>
<keyword evidence="10" id="KW-0282">Flagellum</keyword>
<keyword evidence="4" id="KW-0175">Coiled coil</keyword>
<sequence>MATVSSLGIGSGLDLSTLLDNLTTAEKARLTPITTAQTKYSAQLTAYGTMQSALQTFADAATALGSAKTYGTTTATSSNTTALSATTTTGAAAGKYTISVGQLAASQSLISASQTSNTAALGSTTSGNARTLTISQGDGSKPLSISLTDSQTSLTGVRDAINKAGGGVTASIVKVSDSSYKLVLSANNTGTDSKMTLSVTGDDQLNNIIGYDSSNDTGAMTENTPAANAQLTFNGISLERQSNTISDIQDGITLNLASTTTADATLTIAKDTSTASTAITTFVNAYNSLQDTFSNLTKYTATTVNSDAQDTSNGVLLGDSTLRSIQTQLKSAIGVSSGSNSVNTLASIGITSDPTTGKLVIDSTKLSTALTSTTSAVQTMMVGDGKTTGIMTNISNLNANFLNANTGTIANASTSVNNTLKQLTKQYNSVNDSINDTIARYKTQFTALDVSIQKLNSTATYLTQQFEAMSSSSSSS</sequence>
<dbReference type="InterPro" id="IPR003481">
    <property type="entry name" value="FliD_N"/>
</dbReference>
<evidence type="ECO:0000313" key="10">
    <source>
        <dbReference type="EMBL" id="RKF69730.1"/>
    </source>
</evidence>
<keyword evidence="5 7" id="KW-0975">Bacterial flagellum</keyword>
<evidence type="ECO:0000256" key="7">
    <source>
        <dbReference type="RuleBase" id="RU362066"/>
    </source>
</evidence>
<comment type="function">
    <text evidence="6">Required for the morphogenesis and for the elongation of the flagellar filament by facilitating polymerization of the flagellin monomers at the tip of growing filament. Forms a capping structure, which prevents flagellin subunits (transported through the central channel of the flagellum) from leaking out without polymerization at the distal end.</text>
</comment>
<accession>A0ABX9PYS6</accession>
<evidence type="ECO:0000259" key="9">
    <source>
        <dbReference type="Pfam" id="PF07195"/>
    </source>
</evidence>
<evidence type="ECO:0000256" key="4">
    <source>
        <dbReference type="ARBA" id="ARBA00023054"/>
    </source>
</evidence>
<comment type="caution">
    <text evidence="10">The sequence shown here is derived from an EMBL/GenBank/DDBJ whole genome shotgun (WGS) entry which is preliminary data.</text>
</comment>
<evidence type="ECO:0000256" key="3">
    <source>
        <dbReference type="ARBA" id="ARBA00016246"/>
    </source>
</evidence>
<keyword evidence="7" id="KW-0964">Secreted</keyword>
<comment type="function">
    <text evidence="7">Required for morphogenesis and for the elongation of the flagellar filament by facilitating polymerization of the flagellin monomers at the tip of growing filament. Forms a capping structure, which prevents flagellin subunits (transported through the central channel of the flagellum) from leaking out without polymerization at the distal end.</text>
</comment>
<evidence type="ECO:0000256" key="5">
    <source>
        <dbReference type="ARBA" id="ARBA00023143"/>
    </source>
</evidence>
<evidence type="ECO:0000256" key="6">
    <source>
        <dbReference type="ARBA" id="ARBA00025175"/>
    </source>
</evidence>
<evidence type="ECO:0000259" key="8">
    <source>
        <dbReference type="Pfam" id="PF02465"/>
    </source>
</evidence>
<dbReference type="EMBL" id="NSDJ01000001">
    <property type="protein sequence ID" value="RKF69730.1"/>
    <property type="molecule type" value="Genomic_DNA"/>
</dbReference>